<dbReference type="Pfam" id="PF00884">
    <property type="entry name" value="Sulfatase"/>
    <property type="match status" value="1"/>
</dbReference>
<dbReference type="CDD" id="cd16035">
    <property type="entry name" value="sulfatase_like"/>
    <property type="match status" value="1"/>
</dbReference>
<dbReference type="PANTHER" id="PTHR46615">
    <property type="entry name" value="ARYLSULFATASE K"/>
    <property type="match status" value="1"/>
</dbReference>
<proteinExistence type="predicted"/>
<sequence length="597" mass="67961">MKNGDDLTNPSRRAILTSSAALVGASVVPQAQANAHSELPQNNTATAPELPPQGYNILFILVDQERFFPKWPFPVPAREWLKKNGVTFNNHQIGASVCSPARSVIYTGQHIQHTGVFDLMNYLWQPDMSTKVRTVGDRLQQLGYYPVYQGKWHLSYNLDQAKRPFEAPVQEYRKILESYGFKDFFGYGDIVDKELGGYRYDADTASIAITWMRTEGEKLRAEGKPWFMAVNFVNPHDVMYIDTDLPGRPVQGKKHALGIAPPPYDEIYSASWDGVPLPSTRSQPLDAPGRPEAHKIYGDIQYLFSGEWPDEDRRWRLLQNYYFNCIRDCDRHIMRVLEALKAHRLDKNTIVIFTSDHGEYGGCHQMRGKGNSAYRQQNHVPLMIYHPAYPGGVECNAVTSQIDLAPTILGLTGLDKEKIKQASEGLKGRDISALLKSPATAKEDTLRSGALFCFDMLLFQDAFWIANLYDFMESAKVPDKKKIKVLKQKEPNFHHRVSMRSVFDGRYRFSRYFSPLQFNTPTTMEELLARNDLELFDHSSDPEEVENLAMKPKERGELIMALNAKLNTLVANEVGVDDGSFLPIRNGKWRFPPKSER</sequence>
<dbReference type="InterPro" id="IPR000917">
    <property type="entry name" value="Sulfatase_N"/>
</dbReference>
<evidence type="ECO:0000313" key="2">
    <source>
        <dbReference type="EMBL" id="BDV35556.1"/>
    </source>
</evidence>
<dbReference type="PANTHER" id="PTHR46615:SF1">
    <property type="entry name" value="ARYLSULFATASE K"/>
    <property type="match status" value="1"/>
</dbReference>
<accession>A0ABN6VIS0</accession>
<keyword evidence="3" id="KW-1185">Reference proteome</keyword>
<dbReference type="SUPFAM" id="SSF53649">
    <property type="entry name" value="Alkaline phosphatase-like"/>
    <property type="match status" value="1"/>
</dbReference>
<dbReference type="RefSeq" id="WP_281929009.1">
    <property type="nucleotide sequence ID" value="NZ_AP027142.1"/>
</dbReference>
<evidence type="ECO:0000313" key="3">
    <source>
        <dbReference type="Proteomes" id="UP001317629"/>
    </source>
</evidence>
<name>A0ABN6VIS0_9HYPH</name>
<dbReference type="PROSITE" id="PS51318">
    <property type="entry name" value="TAT"/>
    <property type="match status" value="1"/>
</dbReference>
<protein>
    <recommendedName>
        <fullName evidence="1">Sulfatase N-terminal domain-containing protein</fullName>
    </recommendedName>
</protein>
<dbReference type="Proteomes" id="UP001317629">
    <property type="component" value="Chromosome"/>
</dbReference>
<feature type="domain" description="Sulfatase N-terminal" evidence="1">
    <location>
        <begin position="72"/>
        <end position="413"/>
    </location>
</feature>
<evidence type="ECO:0000259" key="1">
    <source>
        <dbReference type="Pfam" id="PF00884"/>
    </source>
</evidence>
<organism evidence="2 3">
    <name type="scientific">Methylocystis iwaonis</name>
    <dbReference type="NCBI Taxonomy" id="2885079"/>
    <lineage>
        <taxon>Bacteria</taxon>
        <taxon>Pseudomonadati</taxon>
        <taxon>Pseudomonadota</taxon>
        <taxon>Alphaproteobacteria</taxon>
        <taxon>Hyphomicrobiales</taxon>
        <taxon>Methylocystaceae</taxon>
        <taxon>Methylocystis</taxon>
    </lineage>
</organism>
<dbReference type="Gene3D" id="3.40.720.10">
    <property type="entry name" value="Alkaline Phosphatase, subunit A"/>
    <property type="match status" value="1"/>
</dbReference>
<dbReference type="InterPro" id="IPR051849">
    <property type="entry name" value="GAG-degrading_sulfatase"/>
</dbReference>
<dbReference type="InterPro" id="IPR017850">
    <property type="entry name" value="Alkaline_phosphatase_core_sf"/>
</dbReference>
<dbReference type="InterPro" id="IPR006311">
    <property type="entry name" value="TAT_signal"/>
</dbReference>
<reference evidence="2 3" key="1">
    <citation type="journal article" date="2023" name="Int. J. Syst. Evol. Microbiol.">
        <title>Methylocystis iwaonis sp. nov., a type II methane-oxidizing bacterium from surface soil of a rice paddy field in Japan, and emended description of the genus Methylocystis (ex Whittenbury et al. 1970) Bowman et al. 1993.</title>
        <authorList>
            <person name="Kaise H."/>
            <person name="Sawadogo J.B."/>
            <person name="Alam M.S."/>
            <person name="Ueno C."/>
            <person name="Dianou D."/>
            <person name="Shinjo R."/>
            <person name="Asakawa S."/>
        </authorList>
    </citation>
    <scope>NUCLEOTIDE SEQUENCE [LARGE SCALE GENOMIC DNA]</scope>
    <source>
        <strain evidence="2 3">SS37A-Re</strain>
    </source>
</reference>
<dbReference type="EMBL" id="AP027142">
    <property type="protein sequence ID" value="BDV35556.1"/>
    <property type="molecule type" value="Genomic_DNA"/>
</dbReference>
<gene>
    <name evidence="2" type="ORF">SS37A_30850</name>
</gene>